<evidence type="ECO:0000313" key="1">
    <source>
        <dbReference type="EMBL" id="CAB9519257.1"/>
    </source>
</evidence>
<feature type="non-terminal residue" evidence="1">
    <location>
        <position position="1"/>
    </location>
</feature>
<proteinExistence type="predicted"/>
<evidence type="ECO:0000313" key="2">
    <source>
        <dbReference type="Proteomes" id="UP001153069"/>
    </source>
</evidence>
<name>A0A9N8EDQ9_9STRA</name>
<dbReference type="Proteomes" id="UP001153069">
    <property type="component" value="Unassembled WGS sequence"/>
</dbReference>
<reference evidence="1" key="1">
    <citation type="submission" date="2020-06" db="EMBL/GenBank/DDBJ databases">
        <authorList>
            <consortium name="Plant Systems Biology data submission"/>
        </authorList>
    </citation>
    <scope>NUCLEOTIDE SEQUENCE</scope>
    <source>
        <strain evidence="1">D6</strain>
    </source>
</reference>
<protein>
    <submittedName>
        <fullName evidence="1">Uncharacterized protein</fullName>
    </submittedName>
</protein>
<comment type="caution">
    <text evidence="1">The sequence shown here is derived from an EMBL/GenBank/DDBJ whole genome shotgun (WGS) entry which is preliminary data.</text>
</comment>
<accession>A0A9N8EDQ9</accession>
<dbReference type="AlphaFoldDB" id="A0A9N8EDQ9"/>
<sequence length="73" mass="8082">GSSVGPVVARYRDHFSLQAPTSVVKFQDSNSAARVIYNGNSKLVLEEKYDKEIKKRRVTIKQMSEEAGGSLLP</sequence>
<organism evidence="1 2">
    <name type="scientific">Seminavis robusta</name>
    <dbReference type="NCBI Taxonomy" id="568900"/>
    <lineage>
        <taxon>Eukaryota</taxon>
        <taxon>Sar</taxon>
        <taxon>Stramenopiles</taxon>
        <taxon>Ochrophyta</taxon>
        <taxon>Bacillariophyta</taxon>
        <taxon>Bacillariophyceae</taxon>
        <taxon>Bacillariophycidae</taxon>
        <taxon>Naviculales</taxon>
        <taxon>Naviculaceae</taxon>
        <taxon>Seminavis</taxon>
    </lineage>
</organism>
<keyword evidence="2" id="KW-1185">Reference proteome</keyword>
<dbReference type="EMBL" id="CAICTM010001001">
    <property type="protein sequence ID" value="CAB9519257.1"/>
    <property type="molecule type" value="Genomic_DNA"/>
</dbReference>
<gene>
    <name evidence="1" type="ORF">SEMRO_1003_G229940.1</name>
</gene>